<keyword evidence="1" id="KW-0479">Metal-binding</keyword>
<dbReference type="EMBL" id="JASCZI010000859">
    <property type="protein sequence ID" value="MED6113607.1"/>
    <property type="molecule type" value="Genomic_DNA"/>
</dbReference>
<keyword evidence="1" id="KW-0863">Zinc-finger</keyword>
<comment type="caution">
    <text evidence="4">The sequence shown here is derived from an EMBL/GenBank/DDBJ whole genome shotgun (WGS) entry which is preliminary data.</text>
</comment>
<evidence type="ECO:0000256" key="2">
    <source>
        <dbReference type="SAM" id="MobiDB-lite"/>
    </source>
</evidence>
<dbReference type="Proteomes" id="UP001341840">
    <property type="component" value="Unassembled WGS sequence"/>
</dbReference>
<evidence type="ECO:0000256" key="1">
    <source>
        <dbReference type="PROSITE-ProRule" id="PRU00047"/>
    </source>
</evidence>
<dbReference type="InterPro" id="IPR036875">
    <property type="entry name" value="Znf_CCHC_sf"/>
</dbReference>
<evidence type="ECO:0000313" key="5">
    <source>
        <dbReference type="Proteomes" id="UP001341840"/>
    </source>
</evidence>
<accession>A0ABU6QQ41</accession>
<protein>
    <recommendedName>
        <fullName evidence="3">CCHC-type domain-containing protein</fullName>
    </recommendedName>
</protein>
<dbReference type="InterPro" id="IPR001878">
    <property type="entry name" value="Znf_CCHC"/>
</dbReference>
<dbReference type="PROSITE" id="PS50158">
    <property type="entry name" value="ZF_CCHC"/>
    <property type="match status" value="1"/>
</dbReference>
<feature type="region of interest" description="Disordered" evidence="2">
    <location>
        <begin position="114"/>
        <end position="153"/>
    </location>
</feature>
<dbReference type="SUPFAM" id="SSF57756">
    <property type="entry name" value="Retrovirus zinc finger-like domains"/>
    <property type="match status" value="1"/>
</dbReference>
<keyword evidence="5" id="KW-1185">Reference proteome</keyword>
<proteinExistence type="predicted"/>
<gene>
    <name evidence="4" type="ORF">PIB30_072471</name>
</gene>
<name>A0ABU6QQ41_9FABA</name>
<evidence type="ECO:0000313" key="4">
    <source>
        <dbReference type="EMBL" id="MED6113607.1"/>
    </source>
</evidence>
<feature type="domain" description="CCHC-type" evidence="3">
    <location>
        <begin position="86"/>
        <end position="99"/>
    </location>
</feature>
<evidence type="ECO:0000259" key="3">
    <source>
        <dbReference type="PROSITE" id="PS50158"/>
    </source>
</evidence>
<organism evidence="4 5">
    <name type="scientific">Stylosanthes scabra</name>
    <dbReference type="NCBI Taxonomy" id="79078"/>
    <lineage>
        <taxon>Eukaryota</taxon>
        <taxon>Viridiplantae</taxon>
        <taxon>Streptophyta</taxon>
        <taxon>Embryophyta</taxon>
        <taxon>Tracheophyta</taxon>
        <taxon>Spermatophyta</taxon>
        <taxon>Magnoliopsida</taxon>
        <taxon>eudicotyledons</taxon>
        <taxon>Gunneridae</taxon>
        <taxon>Pentapetalae</taxon>
        <taxon>rosids</taxon>
        <taxon>fabids</taxon>
        <taxon>Fabales</taxon>
        <taxon>Fabaceae</taxon>
        <taxon>Papilionoideae</taxon>
        <taxon>50 kb inversion clade</taxon>
        <taxon>dalbergioids sensu lato</taxon>
        <taxon>Dalbergieae</taxon>
        <taxon>Pterocarpus clade</taxon>
        <taxon>Stylosanthes</taxon>
    </lineage>
</organism>
<sequence>MCIWGKPEGVRNKALVSFQDESKGYRIWKGGRWSIRGYLINFKRWTGDKATISVSHEPWSSGSSCMASLGTTCAWKLQNLLQDRFCLNCGMIGHARRECNNLLAMSTNNLDQPKYNPEISVNRARPLNSIEEDEQIGEETQQWSEESKDSHES</sequence>
<reference evidence="4 5" key="1">
    <citation type="journal article" date="2023" name="Plants (Basel)">
        <title>Bridging the Gap: Combining Genomics and Transcriptomics Approaches to Understand Stylosanthes scabra, an Orphan Legume from the Brazilian Caatinga.</title>
        <authorList>
            <person name="Ferreira-Neto J.R.C."/>
            <person name="da Silva M.D."/>
            <person name="Binneck E."/>
            <person name="de Melo N.F."/>
            <person name="da Silva R.H."/>
            <person name="de Melo A.L.T.M."/>
            <person name="Pandolfi V."/>
            <person name="Bustamante F.O."/>
            <person name="Brasileiro-Vidal A.C."/>
            <person name="Benko-Iseppon A.M."/>
        </authorList>
    </citation>
    <scope>NUCLEOTIDE SEQUENCE [LARGE SCALE GENOMIC DNA]</scope>
    <source>
        <tissue evidence="4">Leaves</tissue>
    </source>
</reference>
<keyword evidence="1" id="KW-0862">Zinc</keyword>